<name>A0A409YGT5_9AGAR</name>
<dbReference type="STRING" id="181874.A0A409YGT5"/>
<organism evidence="2 3">
    <name type="scientific">Panaeolus cyanescens</name>
    <dbReference type="NCBI Taxonomy" id="181874"/>
    <lineage>
        <taxon>Eukaryota</taxon>
        <taxon>Fungi</taxon>
        <taxon>Dikarya</taxon>
        <taxon>Basidiomycota</taxon>
        <taxon>Agaricomycotina</taxon>
        <taxon>Agaricomycetes</taxon>
        <taxon>Agaricomycetidae</taxon>
        <taxon>Agaricales</taxon>
        <taxon>Agaricineae</taxon>
        <taxon>Galeropsidaceae</taxon>
        <taxon>Panaeolus</taxon>
    </lineage>
</organism>
<evidence type="ECO:0000313" key="3">
    <source>
        <dbReference type="Proteomes" id="UP000284842"/>
    </source>
</evidence>
<comment type="caution">
    <text evidence="2">The sequence shown here is derived from an EMBL/GenBank/DDBJ whole genome shotgun (WGS) entry which is preliminary data.</text>
</comment>
<dbReference type="InterPro" id="IPR036291">
    <property type="entry name" value="NAD(P)-bd_dom_sf"/>
</dbReference>
<dbReference type="OrthoDB" id="419598at2759"/>
<gene>
    <name evidence="2" type="ORF">CVT24_011454</name>
</gene>
<dbReference type="PANTHER" id="PTHR43162:SF1">
    <property type="entry name" value="PRESTALK A DIFFERENTIATION PROTEIN A"/>
    <property type="match status" value="1"/>
</dbReference>
<reference evidence="2 3" key="1">
    <citation type="journal article" date="2018" name="Evol. Lett.">
        <title>Horizontal gene cluster transfer increased hallucinogenic mushroom diversity.</title>
        <authorList>
            <person name="Reynolds H.T."/>
            <person name="Vijayakumar V."/>
            <person name="Gluck-Thaler E."/>
            <person name="Korotkin H.B."/>
            <person name="Matheny P.B."/>
            <person name="Slot J.C."/>
        </authorList>
    </citation>
    <scope>NUCLEOTIDE SEQUENCE [LARGE SCALE GENOMIC DNA]</scope>
    <source>
        <strain evidence="2 3">2629</strain>
    </source>
</reference>
<dbReference type="InterPro" id="IPR051604">
    <property type="entry name" value="Ergot_Alk_Oxidoreductase"/>
</dbReference>
<dbReference type="Proteomes" id="UP000284842">
    <property type="component" value="Unassembled WGS sequence"/>
</dbReference>
<dbReference type="EMBL" id="NHTK01001181">
    <property type="protein sequence ID" value="PPR02226.1"/>
    <property type="molecule type" value="Genomic_DNA"/>
</dbReference>
<dbReference type="Gene3D" id="3.90.25.10">
    <property type="entry name" value="UDP-galactose 4-epimerase, domain 1"/>
    <property type="match status" value="2"/>
</dbReference>
<dbReference type="Gene3D" id="3.40.50.720">
    <property type="entry name" value="NAD(P)-binding Rossmann-like Domain"/>
    <property type="match status" value="2"/>
</dbReference>
<sequence length="541" mass="59321">MAILIVGGTGDSGLALAKRLNAADYEILLTSRSGNAPNPFKAVMFDWFDASTFEAPFAENSSIDSIYLIGPPVLESLPVVKPFIDLAIQKGVKKFVLLSAASMSPGGALYGKIHQYLIDVGVDYTAVRGTFFMKNFGPPASLLVKEKGFIFSVAEDGKAPFVHTDDIADAAFDALTTDKYSRQDVFVGGPDLLTHDDVAAIFTRVLGREIVHKRTTEEEYHELFRSFGWPAEFINERAKAERRVAGGEEERVFEASSGVNRHIGKVTFERYIEQNKSLWDKGHNVLIASRSGKAPEPFKAVTFDWTDQSTFENPFVAAPGIKSVYLVAPPIFEQLDVVGPFIDFAIAKGVKRFVLLSASGLNKGAPMMGQIHEYLESKNVGYTVLRPTWFSRNYSHFNFFGHLIRTDNAFISVAGDGKIPFVSADDIAEAALDGLTSDEPANKEYYLVGPELLTYGEAATLLSEIIGREIVYKKITVDQYQDILHGTFGLAKGYATLLANNEAAIANGTEVEAFNAPADKKIVGKVTLRQYFTDNAGNWAI</sequence>
<dbReference type="SUPFAM" id="SSF51735">
    <property type="entry name" value="NAD(P)-binding Rossmann-fold domains"/>
    <property type="match status" value="2"/>
</dbReference>
<dbReference type="InterPro" id="IPR008030">
    <property type="entry name" value="NmrA-like"/>
</dbReference>
<keyword evidence="3" id="KW-1185">Reference proteome</keyword>
<dbReference type="Pfam" id="PF05368">
    <property type="entry name" value="NmrA"/>
    <property type="match status" value="1"/>
</dbReference>
<proteinExistence type="predicted"/>
<dbReference type="InParanoid" id="A0A409YGT5"/>
<accession>A0A409YGT5</accession>
<evidence type="ECO:0000259" key="1">
    <source>
        <dbReference type="Pfam" id="PF05368"/>
    </source>
</evidence>
<dbReference type="AlphaFoldDB" id="A0A409YGT5"/>
<dbReference type="PANTHER" id="PTHR43162">
    <property type="match status" value="1"/>
</dbReference>
<evidence type="ECO:0000313" key="2">
    <source>
        <dbReference type="EMBL" id="PPR02226.1"/>
    </source>
</evidence>
<protein>
    <recommendedName>
        <fullName evidence="1">NmrA-like domain-containing protein</fullName>
    </recommendedName>
</protein>
<feature type="domain" description="NmrA-like" evidence="1">
    <location>
        <begin position="3"/>
        <end position="223"/>
    </location>
</feature>